<evidence type="ECO:0000256" key="1">
    <source>
        <dbReference type="SAM" id="Phobius"/>
    </source>
</evidence>
<keyword evidence="1" id="KW-0472">Membrane</keyword>
<keyword evidence="3" id="KW-1185">Reference proteome</keyword>
<protein>
    <submittedName>
        <fullName evidence="2">Uncharacterized protein</fullName>
    </submittedName>
</protein>
<evidence type="ECO:0000313" key="2">
    <source>
        <dbReference type="EMBL" id="RPA91222.1"/>
    </source>
</evidence>
<feature type="transmembrane region" description="Helical" evidence="1">
    <location>
        <begin position="270"/>
        <end position="290"/>
    </location>
</feature>
<reference evidence="2 3" key="1">
    <citation type="journal article" date="2018" name="Nat. Ecol. Evol.">
        <title>Pezizomycetes genomes reveal the molecular basis of ectomycorrhizal truffle lifestyle.</title>
        <authorList>
            <person name="Murat C."/>
            <person name="Payen T."/>
            <person name="Noel B."/>
            <person name="Kuo A."/>
            <person name="Morin E."/>
            <person name="Chen J."/>
            <person name="Kohler A."/>
            <person name="Krizsan K."/>
            <person name="Balestrini R."/>
            <person name="Da Silva C."/>
            <person name="Montanini B."/>
            <person name="Hainaut M."/>
            <person name="Levati E."/>
            <person name="Barry K.W."/>
            <person name="Belfiori B."/>
            <person name="Cichocki N."/>
            <person name="Clum A."/>
            <person name="Dockter R.B."/>
            <person name="Fauchery L."/>
            <person name="Guy J."/>
            <person name="Iotti M."/>
            <person name="Le Tacon F."/>
            <person name="Lindquist E.A."/>
            <person name="Lipzen A."/>
            <person name="Malagnac F."/>
            <person name="Mello A."/>
            <person name="Molinier V."/>
            <person name="Miyauchi S."/>
            <person name="Poulain J."/>
            <person name="Riccioni C."/>
            <person name="Rubini A."/>
            <person name="Sitrit Y."/>
            <person name="Splivallo R."/>
            <person name="Traeger S."/>
            <person name="Wang M."/>
            <person name="Zifcakova L."/>
            <person name="Wipf D."/>
            <person name="Zambonelli A."/>
            <person name="Paolocci F."/>
            <person name="Nowrousian M."/>
            <person name="Ottonello S."/>
            <person name="Baldrian P."/>
            <person name="Spatafora J.W."/>
            <person name="Henrissat B."/>
            <person name="Nagy L.G."/>
            <person name="Aury J.M."/>
            <person name="Wincker P."/>
            <person name="Grigoriev I.V."/>
            <person name="Bonfante P."/>
            <person name="Martin F.M."/>
        </authorList>
    </citation>
    <scope>NUCLEOTIDE SEQUENCE [LARGE SCALE GENOMIC DNA]</scope>
    <source>
        <strain evidence="2 3">120613-1</strain>
    </source>
</reference>
<gene>
    <name evidence="2" type="ORF">L873DRAFT_1848394</name>
</gene>
<proteinExistence type="predicted"/>
<accession>A0A3N4IYH0</accession>
<dbReference type="Proteomes" id="UP000276215">
    <property type="component" value="Unassembled WGS sequence"/>
</dbReference>
<name>A0A3N4IYH0_9PEZI</name>
<sequence>MPSCQVEACTCLQILPMRGDPTICIGCKHPTTVHYDDADITILGSSSDNARTFLNNLGDQNILTSLGQQPAKPVARSLALFIFPKGNTRGSFHGVPTIMHFLRSELVPDWQHYLTNQVLQHPAWTTYPNIKQYIIDSDHPICVGYWEGNSNTPNANALVGGGTIADLLHLTENPKNLAGTQQPPSRGSGRTTTTFHIAYTVFIRRIGMVYSDEELELSEAIVDGQEIKKELMEKRLQKPFHRRIQPQQLPSPPLKTLTLSLSVSPRALKILFFLYLLLHSYLFHTPLHLFPIPYMLRQCHAKEV</sequence>
<dbReference type="EMBL" id="ML120502">
    <property type="protein sequence ID" value="RPA91222.1"/>
    <property type="molecule type" value="Genomic_DNA"/>
</dbReference>
<organism evidence="2 3">
    <name type="scientific">Choiromyces venosus 120613-1</name>
    <dbReference type="NCBI Taxonomy" id="1336337"/>
    <lineage>
        <taxon>Eukaryota</taxon>
        <taxon>Fungi</taxon>
        <taxon>Dikarya</taxon>
        <taxon>Ascomycota</taxon>
        <taxon>Pezizomycotina</taxon>
        <taxon>Pezizomycetes</taxon>
        <taxon>Pezizales</taxon>
        <taxon>Tuberaceae</taxon>
        <taxon>Choiromyces</taxon>
    </lineage>
</organism>
<dbReference type="AlphaFoldDB" id="A0A3N4IYH0"/>
<evidence type="ECO:0000313" key="3">
    <source>
        <dbReference type="Proteomes" id="UP000276215"/>
    </source>
</evidence>
<keyword evidence="1" id="KW-1133">Transmembrane helix</keyword>
<keyword evidence="1" id="KW-0812">Transmembrane</keyword>